<reference evidence="9 10" key="1">
    <citation type="submission" date="2019-02" db="EMBL/GenBank/DDBJ databases">
        <title>Genomic Encyclopedia of Type Strains, Phase IV (KMG-IV): sequencing the most valuable type-strain genomes for metagenomic binning, comparative biology and taxonomic classification.</title>
        <authorList>
            <person name="Goeker M."/>
        </authorList>
    </citation>
    <scope>NUCLEOTIDE SEQUENCE [LARGE SCALE GENOMIC DNA]</scope>
    <source>
        <strain evidence="9 10">DSM 10617</strain>
    </source>
</reference>
<dbReference type="PROSITE" id="PS51007">
    <property type="entry name" value="CYTC"/>
    <property type="match status" value="1"/>
</dbReference>
<evidence type="ECO:0000313" key="10">
    <source>
        <dbReference type="Proteomes" id="UP000293433"/>
    </source>
</evidence>
<keyword evidence="2 6" id="KW-0349">Heme</keyword>
<evidence type="ECO:0000313" key="9">
    <source>
        <dbReference type="EMBL" id="RZS58140.1"/>
    </source>
</evidence>
<feature type="chain" id="PRO_5020905116" evidence="7">
    <location>
        <begin position="26"/>
        <end position="107"/>
    </location>
</feature>
<dbReference type="Pfam" id="PF13442">
    <property type="entry name" value="Cytochrome_CBB3"/>
    <property type="match status" value="1"/>
</dbReference>
<evidence type="ECO:0000256" key="2">
    <source>
        <dbReference type="ARBA" id="ARBA00022617"/>
    </source>
</evidence>
<feature type="domain" description="Cytochrome c" evidence="8">
    <location>
        <begin position="26"/>
        <end position="104"/>
    </location>
</feature>
<accession>A0A4V2EX38</accession>
<dbReference type="InterPro" id="IPR009056">
    <property type="entry name" value="Cyt_c-like_dom"/>
</dbReference>
<dbReference type="GO" id="GO:0020037">
    <property type="term" value="F:heme binding"/>
    <property type="evidence" value="ECO:0007669"/>
    <property type="project" value="InterPro"/>
</dbReference>
<protein>
    <submittedName>
        <fullName evidence="9">Cbb3-type cytochrome c oxidase subunit III</fullName>
    </submittedName>
</protein>
<proteinExistence type="predicted"/>
<evidence type="ECO:0000256" key="6">
    <source>
        <dbReference type="PROSITE-ProRule" id="PRU00433"/>
    </source>
</evidence>
<evidence type="ECO:0000256" key="7">
    <source>
        <dbReference type="SAM" id="SignalP"/>
    </source>
</evidence>
<dbReference type="OrthoDB" id="9757546at2"/>
<gene>
    <name evidence="9" type="ORF">EV685_0419</name>
</gene>
<dbReference type="Gene3D" id="1.10.760.10">
    <property type="entry name" value="Cytochrome c-like domain"/>
    <property type="match status" value="1"/>
</dbReference>
<dbReference type="GO" id="GO:0009055">
    <property type="term" value="F:electron transfer activity"/>
    <property type="evidence" value="ECO:0007669"/>
    <property type="project" value="InterPro"/>
</dbReference>
<dbReference type="InterPro" id="IPR036909">
    <property type="entry name" value="Cyt_c-like_dom_sf"/>
</dbReference>
<organism evidence="9 10">
    <name type="scientific">Sphaerotilus mobilis</name>
    <dbReference type="NCBI Taxonomy" id="47994"/>
    <lineage>
        <taxon>Bacteria</taxon>
        <taxon>Pseudomonadati</taxon>
        <taxon>Pseudomonadota</taxon>
        <taxon>Betaproteobacteria</taxon>
        <taxon>Burkholderiales</taxon>
        <taxon>Sphaerotilaceae</taxon>
        <taxon>Sphaerotilus</taxon>
    </lineage>
</organism>
<dbReference type="InterPro" id="IPR008168">
    <property type="entry name" value="Cyt_C_IC"/>
</dbReference>
<dbReference type="RefSeq" id="WP_130480319.1">
    <property type="nucleotide sequence ID" value="NZ_SGWV01000007.1"/>
</dbReference>
<evidence type="ECO:0000256" key="4">
    <source>
        <dbReference type="ARBA" id="ARBA00022982"/>
    </source>
</evidence>
<keyword evidence="5 6" id="KW-0408">Iron</keyword>
<dbReference type="EMBL" id="SGWV01000007">
    <property type="protein sequence ID" value="RZS58140.1"/>
    <property type="molecule type" value="Genomic_DNA"/>
</dbReference>
<dbReference type="Proteomes" id="UP000293433">
    <property type="component" value="Unassembled WGS sequence"/>
</dbReference>
<dbReference type="PRINTS" id="PR00605">
    <property type="entry name" value="CYTCHROMECIC"/>
</dbReference>
<evidence type="ECO:0000256" key="3">
    <source>
        <dbReference type="ARBA" id="ARBA00022723"/>
    </source>
</evidence>
<dbReference type="SUPFAM" id="SSF46626">
    <property type="entry name" value="Cytochrome c"/>
    <property type="match status" value="1"/>
</dbReference>
<evidence type="ECO:0000259" key="8">
    <source>
        <dbReference type="PROSITE" id="PS51007"/>
    </source>
</evidence>
<sequence>MPRFRPLFTTTVWTALAVLVLPAHAADPSSGGATYQRLCAQCHGSRGVPVLPVAPDFSAPTALMKGDGALLAVIRDGRGAMPAYQGQLKERDMLDVVAHLRTLRGRR</sequence>
<evidence type="ECO:0000256" key="1">
    <source>
        <dbReference type="ARBA" id="ARBA00022448"/>
    </source>
</evidence>
<comment type="caution">
    <text evidence="9">The sequence shown here is derived from an EMBL/GenBank/DDBJ whole genome shotgun (WGS) entry which is preliminary data.</text>
</comment>
<evidence type="ECO:0000256" key="5">
    <source>
        <dbReference type="ARBA" id="ARBA00023004"/>
    </source>
</evidence>
<keyword evidence="3 6" id="KW-0479">Metal-binding</keyword>
<keyword evidence="4" id="KW-0249">Electron transport</keyword>
<keyword evidence="1" id="KW-0813">Transport</keyword>
<dbReference type="GO" id="GO:0005506">
    <property type="term" value="F:iron ion binding"/>
    <property type="evidence" value="ECO:0007669"/>
    <property type="project" value="InterPro"/>
</dbReference>
<feature type="signal peptide" evidence="7">
    <location>
        <begin position="1"/>
        <end position="25"/>
    </location>
</feature>
<keyword evidence="7" id="KW-0732">Signal</keyword>
<name>A0A4V2EX38_9BURK</name>
<keyword evidence="10" id="KW-1185">Reference proteome</keyword>
<dbReference type="AlphaFoldDB" id="A0A4V2EX38"/>